<evidence type="ECO:0000256" key="4">
    <source>
        <dbReference type="ARBA" id="ARBA00023136"/>
    </source>
</evidence>
<keyword evidence="4 5" id="KW-0472">Membrane</keyword>
<dbReference type="InterPro" id="IPR000515">
    <property type="entry name" value="MetI-like"/>
</dbReference>
<comment type="similarity">
    <text evidence="5">Belongs to the binding-protein-dependent transport system permease family.</text>
</comment>
<evidence type="ECO:0000256" key="5">
    <source>
        <dbReference type="RuleBase" id="RU363032"/>
    </source>
</evidence>
<evidence type="ECO:0000256" key="1">
    <source>
        <dbReference type="ARBA" id="ARBA00004651"/>
    </source>
</evidence>
<dbReference type="Proteomes" id="UP000191931">
    <property type="component" value="Unassembled WGS sequence"/>
</dbReference>
<feature type="transmembrane region" description="Helical" evidence="5">
    <location>
        <begin position="277"/>
        <end position="302"/>
    </location>
</feature>
<dbReference type="InterPro" id="IPR035906">
    <property type="entry name" value="MetI-like_sf"/>
</dbReference>
<evidence type="ECO:0000313" key="7">
    <source>
        <dbReference type="EMBL" id="SLM30466.1"/>
    </source>
</evidence>
<organism evidence="7 8">
    <name type="scientific">Desulfamplus magnetovallimortis</name>
    <dbReference type="NCBI Taxonomy" id="1246637"/>
    <lineage>
        <taxon>Bacteria</taxon>
        <taxon>Pseudomonadati</taxon>
        <taxon>Thermodesulfobacteriota</taxon>
        <taxon>Desulfobacteria</taxon>
        <taxon>Desulfobacterales</taxon>
        <taxon>Desulfobacteraceae</taxon>
        <taxon>Desulfamplus</taxon>
    </lineage>
</organism>
<keyword evidence="5" id="KW-0813">Transport</keyword>
<feature type="domain" description="ABC transmembrane type-1" evidence="6">
    <location>
        <begin position="156"/>
        <end position="344"/>
    </location>
</feature>
<reference evidence="7 8" key="1">
    <citation type="submission" date="2017-03" db="EMBL/GenBank/DDBJ databases">
        <authorList>
            <person name="Afonso C.L."/>
            <person name="Miller P.J."/>
            <person name="Scott M.A."/>
            <person name="Spackman E."/>
            <person name="Goraichik I."/>
            <person name="Dimitrov K.M."/>
            <person name="Suarez D.L."/>
            <person name="Swayne D.E."/>
        </authorList>
    </citation>
    <scope>NUCLEOTIDE SEQUENCE [LARGE SCALE GENOMIC DNA]</scope>
    <source>
        <strain evidence="7">PRJEB14757</strain>
    </source>
</reference>
<feature type="transmembrane region" description="Helical" evidence="5">
    <location>
        <begin position="21"/>
        <end position="41"/>
    </location>
</feature>
<feature type="transmembrane region" description="Helical" evidence="5">
    <location>
        <begin position="322"/>
        <end position="344"/>
    </location>
</feature>
<evidence type="ECO:0000256" key="2">
    <source>
        <dbReference type="ARBA" id="ARBA00022692"/>
    </source>
</evidence>
<keyword evidence="3 5" id="KW-1133">Transmembrane helix</keyword>
<dbReference type="RefSeq" id="WP_080808484.1">
    <property type="nucleotide sequence ID" value="NZ_LT828561.1"/>
</dbReference>
<dbReference type="CDD" id="cd06261">
    <property type="entry name" value="TM_PBP2"/>
    <property type="match status" value="1"/>
</dbReference>
<proteinExistence type="inferred from homology"/>
<dbReference type="GO" id="GO:0055085">
    <property type="term" value="P:transmembrane transport"/>
    <property type="evidence" value="ECO:0007669"/>
    <property type="project" value="InterPro"/>
</dbReference>
<evidence type="ECO:0000313" key="8">
    <source>
        <dbReference type="Proteomes" id="UP000191931"/>
    </source>
</evidence>
<dbReference type="EMBL" id="FWEV01000144">
    <property type="protein sequence ID" value="SLM30466.1"/>
    <property type="molecule type" value="Genomic_DNA"/>
</dbReference>
<sequence>MKTDPVTRKKLKRFISIKRGFFSFILLAAMIAISLFAELLINSRALLVYYNGKIYFPTYGEMIPGSQFGLGYDYETNYRELKQKIRTNAQTREKSFDRTEKRTFNFVLMPPVPFNPYENDLKENRYPPFPPSFSDRHFLGTDNVGRDILARLVYGFRTAMIFSSILLLLNYSIGITLGCAMGYFGGRFDLFFQRILEIWSNIPFLYVVIIVSSIVVPSFMILLVIMAFFGWINMTWVMRTMTYREKEREYVLAARSIGASSFRIIFRHIIPNTISVIITYAPFAISGGIVSLTSLDYLGFGLPAPTPSWGELLQQGWTNMSAWWISASVVSALVVTLMAVTFTGEGIREAFDPKMHSYYE</sequence>
<protein>
    <submittedName>
        <fullName evidence="7">Binding-protein-dependent transport systems inner membrane component</fullName>
    </submittedName>
</protein>
<dbReference type="GO" id="GO:0042884">
    <property type="term" value="P:microcin transport"/>
    <property type="evidence" value="ECO:0007669"/>
    <property type="project" value="TreeGrafter"/>
</dbReference>
<dbReference type="PANTHER" id="PTHR30325:SF0">
    <property type="entry name" value="INNER MEMBRANE ABC TRANSPORTER PERMEASE PROTEIN YEJE"/>
    <property type="match status" value="1"/>
</dbReference>
<gene>
    <name evidence="7" type="ORF">MTBBW1_2280008</name>
</gene>
<evidence type="ECO:0000259" key="6">
    <source>
        <dbReference type="PROSITE" id="PS50928"/>
    </source>
</evidence>
<feature type="transmembrane region" description="Helical" evidence="5">
    <location>
        <begin position="204"/>
        <end position="232"/>
    </location>
</feature>
<dbReference type="Pfam" id="PF00528">
    <property type="entry name" value="BPD_transp_1"/>
    <property type="match status" value="1"/>
</dbReference>
<dbReference type="STRING" id="1246637.MTBBW1_2280008"/>
<dbReference type="SUPFAM" id="SSF161098">
    <property type="entry name" value="MetI-like"/>
    <property type="match status" value="1"/>
</dbReference>
<dbReference type="Gene3D" id="1.10.3720.10">
    <property type="entry name" value="MetI-like"/>
    <property type="match status" value="1"/>
</dbReference>
<dbReference type="AlphaFoldDB" id="A0A1W1HDF2"/>
<dbReference type="PROSITE" id="PS50928">
    <property type="entry name" value="ABC_TM1"/>
    <property type="match status" value="1"/>
</dbReference>
<keyword evidence="2 5" id="KW-0812">Transmembrane</keyword>
<dbReference type="OrthoDB" id="9783218at2"/>
<keyword evidence="8" id="KW-1185">Reference proteome</keyword>
<dbReference type="GO" id="GO:0005886">
    <property type="term" value="C:plasma membrane"/>
    <property type="evidence" value="ECO:0007669"/>
    <property type="project" value="UniProtKB-SubCell"/>
</dbReference>
<accession>A0A1W1HDF2</accession>
<comment type="subcellular location">
    <subcellularLocation>
        <location evidence="1 5">Cell membrane</location>
        <topology evidence="1 5">Multi-pass membrane protein</topology>
    </subcellularLocation>
</comment>
<name>A0A1W1HDF2_9BACT</name>
<evidence type="ECO:0000256" key="3">
    <source>
        <dbReference type="ARBA" id="ARBA00022989"/>
    </source>
</evidence>
<feature type="transmembrane region" description="Helical" evidence="5">
    <location>
        <begin position="159"/>
        <end position="184"/>
    </location>
</feature>
<dbReference type="PANTHER" id="PTHR30325">
    <property type="entry name" value="MEMBRANE COMPONENT OF ABC TRANSPORTER"/>
    <property type="match status" value="1"/>
</dbReference>